<organism evidence="1">
    <name type="scientific">Ligilactobacillus ruminis</name>
    <dbReference type="NCBI Taxonomy" id="1623"/>
    <lineage>
        <taxon>Bacteria</taxon>
        <taxon>Bacillati</taxon>
        <taxon>Bacillota</taxon>
        <taxon>Bacilli</taxon>
        <taxon>Lactobacillales</taxon>
        <taxon>Lactobacillaceae</taxon>
        <taxon>Ligilactobacillus</taxon>
    </lineage>
</organism>
<comment type="caution">
    <text evidence="1">The sequence shown here is derived from an EMBL/GenBank/DDBJ whole genome shotgun (WGS) entry which is preliminary data.</text>
</comment>
<protein>
    <submittedName>
        <fullName evidence="1">Uncharacterized protein</fullName>
    </submittedName>
</protein>
<name>A0A6A8HF99_9LACO</name>
<proteinExistence type="predicted"/>
<sequence>MTIKEKYAYVFLIRKYLMYELLAIGGIIIVYFGGWLFLSGKSDELTAEWLMFPVTDFLQSVLCFFLLFFYNEFKYFIQNGVTRKEYWKAKVLAAFTTYGINVFLGSTYYFAFQQFYPKNNYLLNVFSISDVNDLPFAVVLYVDGMMTAMLIGCVFSILEKNGKIVLALSLVGMNAVWGSGVFEIEKHNAFTSFLLGIESMIKGMNPVYPAIIYAIVSISLCLLVMKRFKLRFE</sequence>
<accession>A0A6A8HF99</accession>
<reference evidence="1" key="1">
    <citation type="journal article" date="2019" name="Nat. Med.">
        <title>A library of human gut bacterial isolates paired with longitudinal multiomics data enables mechanistic microbiome research.</title>
        <authorList>
            <person name="Poyet M."/>
            <person name="Groussin M."/>
            <person name="Gibbons S.M."/>
            <person name="Avila-Pacheco J."/>
            <person name="Jiang X."/>
            <person name="Kearney S.M."/>
            <person name="Perrotta A.R."/>
            <person name="Berdy B."/>
            <person name="Zhao S."/>
            <person name="Lieberman T.D."/>
            <person name="Swanson P.K."/>
            <person name="Smith M."/>
            <person name="Roesemann S."/>
            <person name="Alexander J.E."/>
            <person name="Rich S.A."/>
            <person name="Livny J."/>
            <person name="Vlamakis H."/>
            <person name="Clish C."/>
            <person name="Bullock K."/>
            <person name="Deik A."/>
            <person name="Scott J."/>
            <person name="Pierce K.A."/>
            <person name="Xavier R.J."/>
            <person name="Alm E.J."/>
        </authorList>
    </citation>
    <scope>NUCLEOTIDE SEQUENCE</scope>
    <source>
        <strain evidence="1">BIOML-A18</strain>
    </source>
</reference>
<evidence type="ECO:0000313" key="1">
    <source>
        <dbReference type="EMBL" id="MSA68886.1"/>
    </source>
</evidence>
<dbReference type="RefSeq" id="WP_003695543.1">
    <property type="nucleotide sequence ID" value="NZ_JADNNQ010000116.1"/>
</dbReference>
<gene>
    <name evidence="1" type="ORF">GKC89_07280</name>
</gene>
<dbReference type="AlphaFoldDB" id="A0A6A8HF99"/>
<dbReference type="EMBL" id="WKOD01000020">
    <property type="protein sequence ID" value="MSA68886.1"/>
    <property type="molecule type" value="Genomic_DNA"/>
</dbReference>